<evidence type="ECO:0000313" key="2">
    <source>
        <dbReference type="EMBL" id="CAJ1965259.1"/>
    </source>
</evidence>
<evidence type="ECO:0000256" key="1">
    <source>
        <dbReference type="SAM" id="Phobius"/>
    </source>
</evidence>
<name>A0AAD2G706_9STRA</name>
<gene>
    <name evidence="2" type="ORF">CYCCA115_LOCUS21027</name>
</gene>
<evidence type="ECO:0000313" key="3">
    <source>
        <dbReference type="Proteomes" id="UP001295423"/>
    </source>
</evidence>
<comment type="caution">
    <text evidence="2">The sequence shown here is derived from an EMBL/GenBank/DDBJ whole genome shotgun (WGS) entry which is preliminary data.</text>
</comment>
<organism evidence="2 3">
    <name type="scientific">Cylindrotheca closterium</name>
    <dbReference type="NCBI Taxonomy" id="2856"/>
    <lineage>
        <taxon>Eukaryota</taxon>
        <taxon>Sar</taxon>
        <taxon>Stramenopiles</taxon>
        <taxon>Ochrophyta</taxon>
        <taxon>Bacillariophyta</taxon>
        <taxon>Bacillariophyceae</taxon>
        <taxon>Bacillariophycidae</taxon>
        <taxon>Bacillariales</taxon>
        <taxon>Bacillariaceae</taxon>
        <taxon>Cylindrotheca</taxon>
    </lineage>
</organism>
<keyword evidence="1" id="KW-0812">Transmembrane</keyword>
<keyword evidence="3" id="KW-1185">Reference proteome</keyword>
<dbReference type="Proteomes" id="UP001295423">
    <property type="component" value="Unassembled WGS sequence"/>
</dbReference>
<accession>A0AAD2G706</accession>
<feature type="transmembrane region" description="Helical" evidence="1">
    <location>
        <begin position="62"/>
        <end position="82"/>
    </location>
</feature>
<feature type="transmembrane region" description="Helical" evidence="1">
    <location>
        <begin position="109"/>
        <end position="132"/>
    </location>
</feature>
<dbReference type="EMBL" id="CAKOGP040002202">
    <property type="protein sequence ID" value="CAJ1965259.1"/>
    <property type="molecule type" value="Genomic_DNA"/>
</dbReference>
<dbReference type="AlphaFoldDB" id="A0AAD2G706"/>
<feature type="transmembrane region" description="Helical" evidence="1">
    <location>
        <begin position="23"/>
        <end position="41"/>
    </location>
</feature>
<proteinExistence type="predicted"/>
<sequence length="157" mass="17493">MVFGVELEDMGSSLVGLSHDWRPVAFCILATSICILPFGGYDCHLVLNGREMVRVRGVNKNMGWPHVIGLLPTIVVGILSLTTDRIGKGGKLTWDAAGDDTYKQARFVLMWYTIIVFAICLLFDIVDTVLYYNYGKTTIDRSAWTTRQLIQNGESSV</sequence>
<keyword evidence="1" id="KW-1133">Transmembrane helix</keyword>
<keyword evidence="1" id="KW-0472">Membrane</keyword>
<reference evidence="2" key="1">
    <citation type="submission" date="2023-08" db="EMBL/GenBank/DDBJ databases">
        <authorList>
            <person name="Audoor S."/>
            <person name="Bilcke G."/>
        </authorList>
    </citation>
    <scope>NUCLEOTIDE SEQUENCE</scope>
</reference>
<protein>
    <submittedName>
        <fullName evidence="2">Uncharacterized protein</fullName>
    </submittedName>
</protein>